<keyword evidence="2" id="KW-1185">Reference proteome</keyword>
<dbReference type="EMBL" id="CP032819">
    <property type="protein sequence ID" value="AZS30182.1"/>
    <property type="molecule type" value="Genomic_DNA"/>
</dbReference>
<evidence type="ECO:0008006" key="3">
    <source>
        <dbReference type="Google" id="ProtNLM"/>
    </source>
</evidence>
<dbReference type="KEGG" id="buy:D8S85_11945"/>
<gene>
    <name evidence="1" type="ORF">D8S85_11945</name>
</gene>
<evidence type="ECO:0000313" key="1">
    <source>
        <dbReference type="EMBL" id="AZS30182.1"/>
    </source>
</evidence>
<dbReference type="PANTHER" id="PTHR35532:SF5">
    <property type="entry name" value="CARBOHYDRATE-BINDING DOMAIN-CONTAINING PROTEIN"/>
    <property type="match status" value="1"/>
</dbReference>
<dbReference type="Proteomes" id="UP000270673">
    <property type="component" value="Chromosome"/>
</dbReference>
<evidence type="ECO:0000313" key="2">
    <source>
        <dbReference type="Proteomes" id="UP000270673"/>
    </source>
</evidence>
<name>A0A3Q9INU6_9BACT</name>
<dbReference type="PROSITE" id="PS51257">
    <property type="entry name" value="PROKAR_LIPOPROTEIN"/>
    <property type="match status" value="1"/>
</dbReference>
<sequence>MNKILPVIWISLLLFSCERYTPGTCEALKLSGSNRVQLEKVLQHYSSPADSLKLQAALFLIENMPGHYTLRGDKIDLFRQAIDQDTTCSYYYKKLYEITLDHFITEDKNVRHEEDVEHITADFLIRHIDASFDLAREQKLLDILPFDLFLEHVLPYRFEHERLDLWRDSLQVIFEEKPTGVFSLNFSKLQSYFKLKGDKKYHPDAICNLLKQNPFGDCYFIAYNAMLERRSLGIPVIVDCIPFYSNRNGYHYWCTDPPLVFKESTMPNAFDRRTAKVYRHTYTRNPFLTPDKGEFIPEFFQNPFQQDVTSLYCHTVDIKIKGNITRPTPHAYLCVFNDLQWKPIVSGEVIHGEAEFKQMAKNIVYLPVYYEANGEIVPFNYPFILDTKGNIKFLVPDKANNISLHLERKNPDLMNYLSYHVKNLRGTIVEGSDNNRFSRVDTVFILDETNKLYYEITNLHPDKRYKWYRVKGQPKSFLAELYFINSKNEILLGQTDSLKRPAIDGNPLTNIHLHEDLVIHFDSAVNVKKLVCLPRSDGNGIYPDNVYELFYFEQNGWQSLGIQEGNKFYLEYENVPGNALYWLRNLTTGVEERIFSCIENQVIFW</sequence>
<accession>A0A3Q9INU6</accession>
<dbReference type="AlphaFoldDB" id="A0A3Q9INU6"/>
<dbReference type="PANTHER" id="PTHR35532">
    <property type="entry name" value="SIMILAR TO POLYHYDROXYALKANOATE DEPOLYMERASE"/>
    <property type="match status" value="1"/>
</dbReference>
<proteinExistence type="predicted"/>
<dbReference type="RefSeq" id="WP_106480826.1">
    <property type="nucleotide sequence ID" value="NZ_CP032819.1"/>
</dbReference>
<protein>
    <recommendedName>
        <fullName evidence="3">Discoidin domain-containing protein</fullName>
    </recommendedName>
</protein>
<organism evidence="1 2">
    <name type="scientific">Butyricimonas faecalis</name>
    <dbReference type="NCBI Taxonomy" id="2093856"/>
    <lineage>
        <taxon>Bacteria</taxon>
        <taxon>Pseudomonadati</taxon>
        <taxon>Bacteroidota</taxon>
        <taxon>Bacteroidia</taxon>
        <taxon>Bacteroidales</taxon>
        <taxon>Odoribacteraceae</taxon>
        <taxon>Butyricimonas</taxon>
    </lineage>
</organism>
<dbReference type="OrthoDB" id="679512at2"/>
<reference evidence="1 2" key="1">
    <citation type="submission" date="2018-10" db="EMBL/GenBank/DDBJ databases">
        <title>Butyricimonas faecalis sp. nov., isolated from human faeces and emended description of the genus Butyricimonas.</title>
        <authorList>
            <person name="Le Roy T."/>
            <person name="Van der Smissen P."/>
            <person name="Paquot A."/>
            <person name="Delzenne N."/>
            <person name="Muccioli G."/>
            <person name="Collet J.-F."/>
            <person name="Cani P.D."/>
        </authorList>
    </citation>
    <scope>NUCLEOTIDE SEQUENCE [LARGE SCALE GENOMIC DNA]</scope>
    <source>
        <strain evidence="1 2">H184</strain>
    </source>
</reference>